<sequence>MDTSPPAFLSLHIVLKLVRRAGCSIAHRIEAANSPLPCAVGTFCSRSVAQAPEEEKEGSKVFHEQMADRPESPIVVRFST</sequence>
<dbReference type="EMBL" id="JAWDGP010001514">
    <property type="protein sequence ID" value="KAK3790867.1"/>
    <property type="molecule type" value="Genomic_DNA"/>
</dbReference>
<name>A0AAE1AN22_9GAST</name>
<gene>
    <name evidence="1" type="ORF">RRG08_045399</name>
</gene>
<proteinExistence type="predicted"/>
<reference evidence="1" key="1">
    <citation type="journal article" date="2023" name="G3 (Bethesda)">
        <title>A reference genome for the long-term kleptoplast-retaining sea slug Elysia crispata morphotype clarki.</title>
        <authorList>
            <person name="Eastman K.E."/>
            <person name="Pendleton A.L."/>
            <person name="Shaikh M.A."/>
            <person name="Suttiyut T."/>
            <person name="Ogas R."/>
            <person name="Tomko P."/>
            <person name="Gavelis G."/>
            <person name="Widhalm J.R."/>
            <person name="Wisecaver J.H."/>
        </authorList>
    </citation>
    <scope>NUCLEOTIDE SEQUENCE</scope>
    <source>
        <strain evidence="1">ECLA1</strain>
    </source>
</reference>
<accession>A0AAE1AN22</accession>
<dbReference type="AlphaFoldDB" id="A0AAE1AN22"/>
<evidence type="ECO:0000313" key="1">
    <source>
        <dbReference type="EMBL" id="KAK3790867.1"/>
    </source>
</evidence>
<organism evidence="1 2">
    <name type="scientific">Elysia crispata</name>
    <name type="common">lettuce slug</name>
    <dbReference type="NCBI Taxonomy" id="231223"/>
    <lineage>
        <taxon>Eukaryota</taxon>
        <taxon>Metazoa</taxon>
        <taxon>Spiralia</taxon>
        <taxon>Lophotrochozoa</taxon>
        <taxon>Mollusca</taxon>
        <taxon>Gastropoda</taxon>
        <taxon>Heterobranchia</taxon>
        <taxon>Euthyneura</taxon>
        <taxon>Panpulmonata</taxon>
        <taxon>Sacoglossa</taxon>
        <taxon>Placobranchoidea</taxon>
        <taxon>Plakobranchidae</taxon>
        <taxon>Elysia</taxon>
    </lineage>
</organism>
<keyword evidence="2" id="KW-1185">Reference proteome</keyword>
<protein>
    <submittedName>
        <fullName evidence="1">Uncharacterized protein</fullName>
    </submittedName>
</protein>
<dbReference type="Proteomes" id="UP001283361">
    <property type="component" value="Unassembled WGS sequence"/>
</dbReference>
<evidence type="ECO:0000313" key="2">
    <source>
        <dbReference type="Proteomes" id="UP001283361"/>
    </source>
</evidence>
<comment type="caution">
    <text evidence="1">The sequence shown here is derived from an EMBL/GenBank/DDBJ whole genome shotgun (WGS) entry which is preliminary data.</text>
</comment>